<keyword evidence="7" id="KW-0915">Sodium</keyword>
<evidence type="ECO:0000256" key="7">
    <source>
        <dbReference type="ARBA" id="ARBA00023053"/>
    </source>
</evidence>
<evidence type="ECO:0000256" key="8">
    <source>
        <dbReference type="ARBA" id="ARBA00023065"/>
    </source>
</evidence>
<proteinExistence type="inferred from homology"/>
<dbReference type="Pfam" id="PF04277">
    <property type="entry name" value="OAD_gamma"/>
    <property type="match status" value="1"/>
</dbReference>
<comment type="subcellular location">
    <subcellularLocation>
        <location evidence="1">Cell membrane</location>
        <topology evidence="1">Single-pass membrane protein</topology>
    </subcellularLocation>
</comment>
<evidence type="ECO:0000256" key="5">
    <source>
        <dbReference type="ARBA" id="ARBA00022967"/>
    </source>
</evidence>
<organism evidence="12">
    <name type="scientific">marine sediment metagenome</name>
    <dbReference type="NCBI Taxonomy" id="412755"/>
    <lineage>
        <taxon>unclassified sequences</taxon>
        <taxon>metagenomes</taxon>
        <taxon>ecological metagenomes</taxon>
    </lineage>
</organism>
<evidence type="ECO:0000256" key="4">
    <source>
        <dbReference type="ARBA" id="ARBA00022692"/>
    </source>
</evidence>
<evidence type="ECO:0000313" key="12">
    <source>
        <dbReference type="EMBL" id="KKO09818.1"/>
    </source>
</evidence>
<dbReference type="GO" id="GO:0005886">
    <property type="term" value="C:plasma membrane"/>
    <property type="evidence" value="ECO:0007669"/>
    <property type="project" value="UniProtKB-SubCell"/>
</dbReference>
<keyword evidence="9 11" id="KW-0472">Membrane</keyword>
<feature type="transmembrane region" description="Helical" evidence="11">
    <location>
        <begin position="13"/>
        <end position="34"/>
    </location>
</feature>
<keyword evidence="8" id="KW-0406">Ion transport</keyword>
<evidence type="ECO:0000256" key="6">
    <source>
        <dbReference type="ARBA" id="ARBA00022989"/>
    </source>
</evidence>
<evidence type="ECO:0008006" key="13">
    <source>
        <dbReference type="Google" id="ProtNLM"/>
    </source>
</evidence>
<evidence type="ECO:0000256" key="10">
    <source>
        <dbReference type="ARBA" id="ARBA00023201"/>
    </source>
</evidence>
<gene>
    <name evidence="12" type="ORF">LCGC14_0033190</name>
</gene>
<dbReference type="GO" id="GO:0036376">
    <property type="term" value="P:sodium ion export across plasma membrane"/>
    <property type="evidence" value="ECO:0007669"/>
    <property type="project" value="InterPro"/>
</dbReference>
<dbReference type="GO" id="GO:0015081">
    <property type="term" value="F:sodium ion transmembrane transporter activity"/>
    <property type="evidence" value="ECO:0007669"/>
    <property type="project" value="InterPro"/>
</dbReference>
<dbReference type="InterPro" id="IPR005899">
    <property type="entry name" value="Na_pump_deCOase"/>
</dbReference>
<dbReference type="HAMAP" id="MF_00404">
    <property type="entry name" value="OadG"/>
    <property type="match status" value="1"/>
</dbReference>
<keyword evidence="10" id="KW-0739">Sodium transport</keyword>
<evidence type="ECO:0000256" key="11">
    <source>
        <dbReference type="SAM" id="Phobius"/>
    </source>
</evidence>
<sequence length="83" mass="9079">MTSSELMMEGVELMIFGMGSVFIFLILLVIITTLMSRVLGRYFPDALPAPKAAPRRKTSPAVDSELIAAIGAAVSQHRSRRRS</sequence>
<evidence type="ECO:0000256" key="9">
    <source>
        <dbReference type="ARBA" id="ARBA00023136"/>
    </source>
</evidence>
<dbReference type="InterPro" id="IPR023424">
    <property type="entry name" value="OadG"/>
</dbReference>
<keyword evidence="5" id="KW-1278">Translocase</keyword>
<dbReference type="EMBL" id="LAZR01000006">
    <property type="protein sequence ID" value="KKO09818.1"/>
    <property type="molecule type" value="Genomic_DNA"/>
</dbReference>
<name>A0A0F9WBU2_9ZZZZ</name>
<keyword evidence="6 11" id="KW-1133">Transmembrane helix</keyword>
<keyword evidence="4 11" id="KW-0812">Transmembrane</keyword>
<keyword evidence="3" id="KW-1003">Cell membrane</keyword>
<evidence type="ECO:0000256" key="3">
    <source>
        <dbReference type="ARBA" id="ARBA00022475"/>
    </source>
</evidence>
<keyword evidence="2" id="KW-0813">Transport</keyword>
<evidence type="ECO:0000256" key="1">
    <source>
        <dbReference type="ARBA" id="ARBA00004162"/>
    </source>
</evidence>
<evidence type="ECO:0000256" key="2">
    <source>
        <dbReference type="ARBA" id="ARBA00022448"/>
    </source>
</evidence>
<comment type="caution">
    <text evidence="12">The sequence shown here is derived from an EMBL/GenBank/DDBJ whole genome shotgun (WGS) entry which is preliminary data.</text>
</comment>
<reference evidence="12" key="1">
    <citation type="journal article" date="2015" name="Nature">
        <title>Complex archaea that bridge the gap between prokaryotes and eukaryotes.</title>
        <authorList>
            <person name="Spang A."/>
            <person name="Saw J.H."/>
            <person name="Jorgensen S.L."/>
            <person name="Zaremba-Niedzwiedzka K."/>
            <person name="Martijn J."/>
            <person name="Lind A.E."/>
            <person name="van Eijk R."/>
            <person name="Schleper C."/>
            <person name="Guy L."/>
            <person name="Ettema T.J."/>
        </authorList>
    </citation>
    <scope>NUCLEOTIDE SEQUENCE</scope>
</reference>
<protein>
    <recommendedName>
        <fullName evidence="13">Oxaloacetate decarboxylase gamma chain</fullName>
    </recommendedName>
</protein>
<accession>A0A0F9WBU2</accession>
<dbReference type="NCBIfam" id="TIGR01195">
    <property type="entry name" value="oadG_fam"/>
    <property type="match status" value="1"/>
</dbReference>
<dbReference type="AlphaFoldDB" id="A0A0F9WBU2"/>